<reference evidence="2 3" key="1">
    <citation type="submission" date="2020-08" db="EMBL/GenBank/DDBJ databases">
        <title>Sequencing the genomes of 1000 actinobacteria strains.</title>
        <authorList>
            <person name="Klenk H.-P."/>
        </authorList>
    </citation>
    <scope>NUCLEOTIDE SEQUENCE [LARGE SCALE GENOMIC DNA]</scope>
    <source>
        <strain evidence="2 3">DSM 41654</strain>
    </source>
</reference>
<dbReference type="EMBL" id="JACHJV010000003">
    <property type="protein sequence ID" value="MBB4928672.1"/>
    <property type="molecule type" value="Genomic_DNA"/>
</dbReference>
<comment type="caution">
    <text evidence="2">The sequence shown here is derived from an EMBL/GenBank/DDBJ whole genome shotgun (WGS) entry which is preliminary data.</text>
</comment>
<name>A0A7W7RAZ7_KITKI</name>
<organism evidence="2 3">
    <name type="scientific">Kitasatospora kifunensis</name>
    <name type="common">Streptomyces kifunensis</name>
    <dbReference type="NCBI Taxonomy" id="58351"/>
    <lineage>
        <taxon>Bacteria</taxon>
        <taxon>Bacillati</taxon>
        <taxon>Actinomycetota</taxon>
        <taxon>Actinomycetes</taxon>
        <taxon>Kitasatosporales</taxon>
        <taxon>Streptomycetaceae</taxon>
        <taxon>Kitasatospora</taxon>
    </lineage>
</organism>
<sequence length="114" mass="11774">MIATNQVYPLVSGKTPWQCSALVSITFLAIIAAGIGVGTLSSHDAGTKSFGDFLRTLAAGWGGVGGLITAFYVFTPNVNSTTGHPYTHMSITPLAGTWLVWLAMGLASLPAAMS</sequence>
<evidence type="ECO:0000256" key="1">
    <source>
        <dbReference type="SAM" id="Phobius"/>
    </source>
</evidence>
<keyword evidence="3" id="KW-1185">Reference proteome</keyword>
<evidence type="ECO:0000313" key="3">
    <source>
        <dbReference type="Proteomes" id="UP000540506"/>
    </source>
</evidence>
<accession>A0A7W7RAZ7</accession>
<keyword evidence="1" id="KW-0472">Membrane</keyword>
<dbReference type="RefSeq" id="WP_184946187.1">
    <property type="nucleotide sequence ID" value="NZ_JACHJV010000003.1"/>
</dbReference>
<keyword evidence="1" id="KW-1133">Transmembrane helix</keyword>
<keyword evidence="1" id="KW-0812">Transmembrane</keyword>
<protein>
    <submittedName>
        <fullName evidence="2">Uncharacterized protein</fullName>
    </submittedName>
</protein>
<feature type="transmembrane region" description="Helical" evidence="1">
    <location>
        <begin position="20"/>
        <end position="41"/>
    </location>
</feature>
<feature type="transmembrane region" description="Helical" evidence="1">
    <location>
        <begin position="94"/>
        <end position="113"/>
    </location>
</feature>
<gene>
    <name evidence="2" type="ORF">FHR34_007769</name>
</gene>
<dbReference type="Proteomes" id="UP000540506">
    <property type="component" value="Unassembled WGS sequence"/>
</dbReference>
<feature type="transmembrane region" description="Helical" evidence="1">
    <location>
        <begin position="53"/>
        <end position="74"/>
    </location>
</feature>
<evidence type="ECO:0000313" key="2">
    <source>
        <dbReference type="EMBL" id="MBB4928672.1"/>
    </source>
</evidence>
<dbReference type="AlphaFoldDB" id="A0A7W7RAZ7"/>
<proteinExistence type="predicted"/>